<name>B9T765_RICCO</name>
<protein>
    <submittedName>
        <fullName evidence="1">Uncharacterized protein</fullName>
    </submittedName>
</protein>
<dbReference type="InParanoid" id="B9T765"/>
<reference evidence="2" key="1">
    <citation type="journal article" date="2010" name="Nat. Biotechnol.">
        <title>Draft genome sequence of the oilseed species Ricinus communis.</title>
        <authorList>
            <person name="Chan A.P."/>
            <person name="Crabtree J."/>
            <person name="Zhao Q."/>
            <person name="Lorenzi H."/>
            <person name="Orvis J."/>
            <person name="Puiu D."/>
            <person name="Melake-Berhan A."/>
            <person name="Jones K.M."/>
            <person name="Redman J."/>
            <person name="Chen G."/>
            <person name="Cahoon E.B."/>
            <person name="Gedil M."/>
            <person name="Stanke M."/>
            <person name="Haas B.J."/>
            <person name="Wortman J.R."/>
            <person name="Fraser-Liggett C.M."/>
            <person name="Ravel J."/>
            <person name="Rabinowicz P.D."/>
        </authorList>
    </citation>
    <scope>NUCLEOTIDE SEQUENCE [LARGE SCALE GENOMIC DNA]</scope>
    <source>
        <strain evidence="2">cv. Hale</strain>
    </source>
</reference>
<organism evidence="1 2">
    <name type="scientific">Ricinus communis</name>
    <name type="common">Castor bean</name>
    <dbReference type="NCBI Taxonomy" id="3988"/>
    <lineage>
        <taxon>Eukaryota</taxon>
        <taxon>Viridiplantae</taxon>
        <taxon>Streptophyta</taxon>
        <taxon>Embryophyta</taxon>
        <taxon>Tracheophyta</taxon>
        <taxon>Spermatophyta</taxon>
        <taxon>Magnoliopsida</taxon>
        <taxon>eudicotyledons</taxon>
        <taxon>Gunneridae</taxon>
        <taxon>Pentapetalae</taxon>
        <taxon>rosids</taxon>
        <taxon>fabids</taxon>
        <taxon>Malpighiales</taxon>
        <taxon>Euphorbiaceae</taxon>
        <taxon>Acalyphoideae</taxon>
        <taxon>Acalypheae</taxon>
        <taxon>Ricinus</taxon>
    </lineage>
</organism>
<accession>B9T765</accession>
<keyword evidence="2" id="KW-1185">Reference proteome</keyword>
<gene>
    <name evidence="1" type="ORF">RCOM_0358840</name>
</gene>
<dbReference type="EMBL" id="EQ974709">
    <property type="protein sequence ID" value="EEF28300.1"/>
    <property type="molecule type" value="Genomic_DNA"/>
</dbReference>
<evidence type="ECO:0000313" key="1">
    <source>
        <dbReference type="EMBL" id="EEF28300.1"/>
    </source>
</evidence>
<dbReference type="AlphaFoldDB" id="B9T765"/>
<evidence type="ECO:0000313" key="2">
    <source>
        <dbReference type="Proteomes" id="UP000008311"/>
    </source>
</evidence>
<sequence>MKKLFVSDSCCLRHLESDLKLALPFVKLCNVANRPVGSSTENKVDRPRYEFYGTSNIKFIFTKNVAAESLSLA</sequence>
<dbReference type="Proteomes" id="UP000008311">
    <property type="component" value="Unassembled WGS sequence"/>
</dbReference>
<proteinExistence type="predicted"/>